<evidence type="ECO:0000313" key="3">
    <source>
        <dbReference type="Proteomes" id="UP000656042"/>
    </source>
</evidence>
<protein>
    <recommendedName>
        <fullName evidence="1">DUF7669 domain-containing protein</fullName>
    </recommendedName>
</protein>
<dbReference type="AlphaFoldDB" id="A0A8J3C903"/>
<dbReference type="EMBL" id="BMMX01000096">
    <property type="protein sequence ID" value="GGL21236.1"/>
    <property type="molecule type" value="Genomic_DNA"/>
</dbReference>
<evidence type="ECO:0000313" key="2">
    <source>
        <dbReference type="EMBL" id="GGL21236.1"/>
    </source>
</evidence>
<reference evidence="2" key="2">
    <citation type="submission" date="2020-09" db="EMBL/GenBank/DDBJ databases">
        <authorList>
            <person name="Sun Q."/>
            <person name="Zhou Y."/>
        </authorList>
    </citation>
    <scope>NUCLEOTIDE SEQUENCE</scope>
    <source>
        <strain evidence="2">CGMCC 4.7299</strain>
    </source>
</reference>
<name>A0A8J3C903_9ACTN</name>
<organism evidence="2 3">
    <name type="scientific">Mangrovihabitans endophyticus</name>
    <dbReference type="NCBI Taxonomy" id="1751298"/>
    <lineage>
        <taxon>Bacteria</taxon>
        <taxon>Bacillati</taxon>
        <taxon>Actinomycetota</taxon>
        <taxon>Actinomycetes</taxon>
        <taxon>Micromonosporales</taxon>
        <taxon>Micromonosporaceae</taxon>
        <taxon>Mangrovihabitans</taxon>
    </lineage>
</organism>
<reference evidence="2" key="1">
    <citation type="journal article" date="2014" name="Int. J. Syst. Evol. Microbiol.">
        <title>Complete genome sequence of Corynebacterium casei LMG S-19264T (=DSM 44701T), isolated from a smear-ripened cheese.</title>
        <authorList>
            <consortium name="US DOE Joint Genome Institute (JGI-PGF)"/>
            <person name="Walter F."/>
            <person name="Albersmeier A."/>
            <person name="Kalinowski J."/>
            <person name="Ruckert C."/>
        </authorList>
    </citation>
    <scope>NUCLEOTIDE SEQUENCE</scope>
    <source>
        <strain evidence="2">CGMCC 4.7299</strain>
    </source>
</reference>
<dbReference type="Proteomes" id="UP000656042">
    <property type="component" value="Unassembled WGS sequence"/>
</dbReference>
<feature type="domain" description="DUF7669" evidence="1">
    <location>
        <begin position="18"/>
        <end position="77"/>
    </location>
</feature>
<proteinExistence type="predicted"/>
<comment type="caution">
    <text evidence="2">The sequence shown here is derived from an EMBL/GenBank/DDBJ whole genome shotgun (WGS) entry which is preliminary data.</text>
</comment>
<sequence length="78" mass="8870">MTARDEILAALPTIEARSEDGSFIPQDVVDELRRRGSTHAESTIRTHVVSRMCGNAPDNHARTYDDLRRVSDGRYRRT</sequence>
<evidence type="ECO:0000259" key="1">
    <source>
        <dbReference type="Pfam" id="PF24706"/>
    </source>
</evidence>
<keyword evidence="3" id="KW-1185">Reference proteome</keyword>
<dbReference type="InterPro" id="IPR056086">
    <property type="entry name" value="DUF7669"/>
</dbReference>
<gene>
    <name evidence="2" type="ORF">GCM10012284_64870</name>
</gene>
<dbReference type="Pfam" id="PF24706">
    <property type="entry name" value="DUF7669"/>
    <property type="match status" value="1"/>
</dbReference>
<accession>A0A8J3C903</accession>